<protein>
    <submittedName>
        <fullName evidence="1">Uncharacterized protein</fullName>
    </submittedName>
</protein>
<dbReference type="EMBL" id="WNDS01000002">
    <property type="protein sequence ID" value="KAF1015830.1"/>
    <property type="molecule type" value="Genomic_DNA"/>
</dbReference>
<dbReference type="AlphaFoldDB" id="A0A7V8FHB4"/>
<gene>
    <name evidence="1" type="ORF">GAK31_01309</name>
</gene>
<evidence type="ECO:0000313" key="2">
    <source>
        <dbReference type="Proteomes" id="UP000487117"/>
    </source>
</evidence>
<dbReference type="Proteomes" id="UP000487117">
    <property type="component" value="Unassembled WGS sequence"/>
</dbReference>
<sequence>MDTARTRAWRRARARHYGCNHAAPMQAVKPVKNWKLLYMRSEKLNRARQLGFIYPILSTAKLLDQG</sequence>
<organism evidence="1 2">
    <name type="scientific">Stenotrophomonas maltophilia</name>
    <name type="common">Pseudomonas maltophilia</name>
    <name type="synonym">Xanthomonas maltophilia</name>
    <dbReference type="NCBI Taxonomy" id="40324"/>
    <lineage>
        <taxon>Bacteria</taxon>
        <taxon>Pseudomonadati</taxon>
        <taxon>Pseudomonadota</taxon>
        <taxon>Gammaproteobacteria</taxon>
        <taxon>Lysobacterales</taxon>
        <taxon>Lysobacteraceae</taxon>
        <taxon>Stenotrophomonas</taxon>
        <taxon>Stenotrophomonas maltophilia group</taxon>
    </lineage>
</organism>
<evidence type="ECO:0000313" key="1">
    <source>
        <dbReference type="EMBL" id="KAF1015830.1"/>
    </source>
</evidence>
<comment type="caution">
    <text evidence="1">The sequence shown here is derived from an EMBL/GenBank/DDBJ whole genome shotgun (WGS) entry which is preliminary data.</text>
</comment>
<reference evidence="2" key="1">
    <citation type="journal article" date="2020" name="MBio">
        <title>Horizontal gene transfer to a defensive symbiont with a reduced genome amongst a multipartite beetle microbiome.</title>
        <authorList>
            <person name="Waterworth S.C."/>
            <person name="Florez L.V."/>
            <person name="Rees E.R."/>
            <person name="Hertweck C."/>
            <person name="Kaltenpoth M."/>
            <person name="Kwan J.C."/>
        </authorList>
    </citation>
    <scope>NUCLEOTIDE SEQUENCE [LARGE SCALE GENOMIC DNA]</scope>
</reference>
<name>A0A7V8FHB4_STEMA</name>
<proteinExistence type="predicted"/>
<accession>A0A7V8FHB4</accession>